<proteinExistence type="inferred from homology"/>
<keyword evidence="1 2" id="KW-0436">Ligase</keyword>
<sequence length="517" mass="56840">MTSPTIASAYRAGQLSDFFERHPARLSETRAFSRPDVDRAALVAALRAYHADLGTLDEHVERALTRLAHRASRVVVTGQQAGVLTGPAYSVHKGMGAVLLAGELDTEDAPTVALYWVASQDHDAAEVAATTLLDMDETLHHLRLDLPNGRPVAKVAWQDGWTREARRVLTAFAAPEVHKAAVVDLLERSVERGGSVADIFARLVHRLLGPRGLLVLDPMHPALARLFAATLEREIQAPLESSKRIEHAAVNLQRLGFTPQLRRPEGATNLFLEGEDGARRLLRFDGRAFHADRAYKASALVEILHDDPTRLTPAAGLRPIVQDAALPTVAFVVGPGEIAYGAQLRDVYELHGLRQPLLWPRLAVTWLEPPVARILTRFGFSAADFQRDPDGALGLELAKTRGADATTSARLDDLRTSFTALAREIADLDPVLEGAAKRTEARTLERLERLQRLAHLALVRRHEERTGQVSRLRKHLLPGGVPQEREMNFLTYLLKHGAAPLERLAALPADFQGELPL</sequence>
<comment type="similarity">
    <text evidence="2">Belongs to the BshC family.</text>
</comment>
<evidence type="ECO:0000256" key="1">
    <source>
        <dbReference type="ARBA" id="ARBA00022598"/>
    </source>
</evidence>
<dbReference type="RefSeq" id="WP_110887518.1">
    <property type="nucleotide sequence ID" value="NZ_QJSX01000011.1"/>
</dbReference>
<keyword evidence="6" id="KW-1185">Reference proteome</keyword>
<dbReference type="AlphaFoldDB" id="A0A318S9R0"/>
<organism evidence="5 6">
    <name type="scientific">Deinococcus yavapaiensis KR-236</name>
    <dbReference type="NCBI Taxonomy" id="694435"/>
    <lineage>
        <taxon>Bacteria</taxon>
        <taxon>Thermotogati</taxon>
        <taxon>Deinococcota</taxon>
        <taxon>Deinococci</taxon>
        <taxon>Deinococcales</taxon>
        <taxon>Deinococcaceae</taxon>
        <taxon>Deinococcus</taxon>
    </lineage>
</organism>
<evidence type="ECO:0000259" key="3">
    <source>
        <dbReference type="Pfam" id="PF10079"/>
    </source>
</evidence>
<dbReference type="GO" id="GO:0016874">
    <property type="term" value="F:ligase activity"/>
    <property type="evidence" value="ECO:0007669"/>
    <property type="project" value="UniProtKB-UniRule"/>
</dbReference>
<dbReference type="InterPro" id="IPR055398">
    <property type="entry name" value="Rossmann-like_BshC"/>
</dbReference>
<dbReference type="EMBL" id="QJSX01000011">
    <property type="protein sequence ID" value="PYE52947.1"/>
    <property type="molecule type" value="Genomic_DNA"/>
</dbReference>
<protein>
    <recommendedName>
        <fullName evidence="2">Putative cysteine ligase BshC</fullName>
        <ecNumber evidence="2">6.-.-.-</ecNumber>
    </recommendedName>
</protein>
<reference evidence="5 6" key="1">
    <citation type="submission" date="2018-06" db="EMBL/GenBank/DDBJ databases">
        <title>Genomic Encyclopedia of Type Strains, Phase IV (KMG-IV): sequencing the most valuable type-strain genomes for metagenomic binning, comparative biology and taxonomic classification.</title>
        <authorList>
            <person name="Goeker M."/>
        </authorList>
    </citation>
    <scope>NUCLEOTIDE SEQUENCE [LARGE SCALE GENOMIC DNA]</scope>
    <source>
        <strain evidence="5 6">DSM 18048</strain>
    </source>
</reference>
<dbReference type="OrthoDB" id="9765151at2"/>
<name>A0A318S9R0_9DEIO</name>
<dbReference type="Pfam" id="PF24850">
    <property type="entry name" value="CC_BshC"/>
    <property type="match status" value="1"/>
</dbReference>
<evidence type="ECO:0000313" key="6">
    <source>
        <dbReference type="Proteomes" id="UP000248326"/>
    </source>
</evidence>
<evidence type="ECO:0000313" key="5">
    <source>
        <dbReference type="EMBL" id="PYE52947.1"/>
    </source>
</evidence>
<evidence type="ECO:0000256" key="2">
    <source>
        <dbReference type="HAMAP-Rule" id="MF_01867"/>
    </source>
</evidence>
<accession>A0A318S9R0</accession>
<feature type="domain" description="Bacillithiol biosynthesis BshC N-terminal Rossmann-like" evidence="3">
    <location>
        <begin position="14"/>
        <end position="362"/>
    </location>
</feature>
<feature type="domain" description="Bacillithiol biosynthesis BshC C-terminal coiled-coil" evidence="4">
    <location>
        <begin position="368"/>
        <end position="514"/>
    </location>
</feature>
<gene>
    <name evidence="2" type="primary">bshC</name>
    <name evidence="5" type="ORF">DES52_111119</name>
</gene>
<evidence type="ECO:0000259" key="4">
    <source>
        <dbReference type="Pfam" id="PF24850"/>
    </source>
</evidence>
<dbReference type="InterPro" id="IPR011199">
    <property type="entry name" value="Bacillithiol_biosynth_BshC"/>
</dbReference>
<comment type="caution">
    <text evidence="5">The sequence shown here is derived from an EMBL/GenBank/DDBJ whole genome shotgun (WGS) entry which is preliminary data.</text>
</comment>
<dbReference type="HAMAP" id="MF_01867">
    <property type="entry name" value="BshC"/>
    <property type="match status" value="1"/>
</dbReference>
<dbReference type="Pfam" id="PF10079">
    <property type="entry name" value="Rossmann-like_BshC"/>
    <property type="match status" value="1"/>
</dbReference>
<dbReference type="Proteomes" id="UP000248326">
    <property type="component" value="Unassembled WGS sequence"/>
</dbReference>
<dbReference type="EC" id="6.-.-.-" evidence="2"/>
<dbReference type="NCBIfam" id="TIGR03998">
    <property type="entry name" value="thiol_BshC"/>
    <property type="match status" value="1"/>
</dbReference>
<dbReference type="InterPro" id="IPR055399">
    <property type="entry name" value="CC_BshC"/>
</dbReference>